<dbReference type="Gene3D" id="3.90.190.10">
    <property type="entry name" value="Protein tyrosine phosphatase superfamily"/>
    <property type="match status" value="1"/>
</dbReference>
<organism evidence="2 3">
    <name type="scientific">Rhizobium aquaticum</name>
    <dbReference type="NCBI Taxonomy" id="1549636"/>
    <lineage>
        <taxon>Bacteria</taxon>
        <taxon>Pseudomonadati</taxon>
        <taxon>Pseudomonadota</taxon>
        <taxon>Alphaproteobacteria</taxon>
        <taxon>Hyphomicrobiales</taxon>
        <taxon>Rhizobiaceae</taxon>
        <taxon>Rhizobium/Agrobacterium group</taxon>
        <taxon>Rhizobium</taxon>
    </lineage>
</organism>
<reference evidence="2 3" key="1">
    <citation type="submission" date="2024-06" db="EMBL/GenBank/DDBJ databases">
        <title>Genomic Encyclopedia of Type Strains, Phase IV (KMG-IV): sequencing the most valuable type-strain genomes for metagenomic binning, comparative biology and taxonomic classification.</title>
        <authorList>
            <person name="Goeker M."/>
        </authorList>
    </citation>
    <scope>NUCLEOTIDE SEQUENCE [LARGE SCALE GENOMIC DNA]</scope>
    <source>
        <strain evidence="2 3">DSM 29780</strain>
    </source>
</reference>
<dbReference type="InterPro" id="IPR016130">
    <property type="entry name" value="Tyr_Pase_AS"/>
</dbReference>
<dbReference type="EMBL" id="JBEPMB010000001">
    <property type="protein sequence ID" value="MET3612002.1"/>
    <property type="molecule type" value="Genomic_DNA"/>
</dbReference>
<evidence type="ECO:0000259" key="1">
    <source>
        <dbReference type="PROSITE" id="PS50056"/>
    </source>
</evidence>
<evidence type="ECO:0000313" key="3">
    <source>
        <dbReference type="Proteomes" id="UP001549047"/>
    </source>
</evidence>
<dbReference type="Proteomes" id="UP001549047">
    <property type="component" value="Unassembled WGS sequence"/>
</dbReference>
<dbReference type="InterPro" id="IPR029021">
    <property type="entry name" value="Prot-tyrosine_phosphatase-like"/>
</dbReference>
<protein>
    <recommendedName>
        <fullName evidence="1">Tyrosine specific protein phosphatases domain-containing protein</fullName>
    </recommendedName>
</protein>
<dbReference type="PROSITE" id="PS50056">
    <property type="entry name" value="TYR_PHOSPHATASE_2"/>
    <property type="match status" value="1"/>
</dbReference>
<dbReference type="PROSITE" id="PS00383">
    <property type="entry name" value="TYR_PHOSPHATASE_1"/>
    <property type="match status" value="1"/>
</dbReference>
<accession>A0ABV2IU34</accession>
<name>A0ABV2IU34_9HYPH</name>
<feature type="domain" description="Tyrosine specific protein phosphatases" evidence="1">
    <location>
        <begin position="63"/>
        <end position="125"/>
    </location>
</feature>
<dbReference type="InterPro" id="IPR000387">
    <property type="entry name" value="Tyr_Pase_dom"/>
</dbReference>
<proteinExistence type="predicted"/>
<comment type="caution">
    <text evidence="2">The sequence shown here is derived from an EMBL/GenBank/DDBJ whole genome shotgun (WGS) entry which is preliminary data.</text>
</comment>
<dbReference type="SUPFAM" id="SSF52799">
    <property type="entry name" value="(Phosphotyrosine protein) phosphatases II"/>
    <property type="match status" value="1"/>
</dbReference>
<keyword evidence="3" id="KW-1185">Reference proteome</keyword>
<sequence length="185" mass="20800">MVLDQNFRVSCLPRAREVADEWRATHVVSLIDPELPDHLVPVIGRGEHIVARLRDQETAAVTAHFPDVVTSLFETVRPAVELPDSRILVHCHAGVSRSTAFAFCLMAHRAGAGQEVQAFDAFLKIVNKPWPNRRIVEIIDSHLGRGGALLAPLDALRARHPKRIDAWHRYNLRRPYPELMGGYGR</sequence>
<gene>
    <name evidence="2" type="ORF">ABID16_000307</name>
</gene>
<dbReference type="RefSeq" id="WP_354554594.1">
    <property type="nucleotide sequence ID" value="NZ_JBEPMB010000001.1"/>
</dbReference>
<evidence type="ECO:0000313" key="2">
    <source>
        <dbReference type="EMBL" id="MET3612002.1"/>
    </source>
</evidence>